<comment type="function">
    <text evidence="12">Involved in acetate metabolism.</text>
</comment>
<comment type="catalytic activity">
    <reaction evidence="12">
        <text>acetyl-CoA + phosphate = acetyl phosphate + CoA</text>
        <dbReference type="Rhea" id="RHEA:19521"/>
        <dbReference type="ChEBI" id="CHEBI:22191"/>
        <dbReference type="ChEBI" id="CHEBI:43474"/>
        <dbReference type="ChEBI" id="CHEBI:57287"/>
        <dbReference type="ChEBI" id="CHEBI:57288"/>
        <dbReference type="EC" id="2.3.1.8"/>
    </reaction>
</comment>
<evidence type="ECO:0000256" key="6">
    <source>
        <dbReference type="ARBA" id="ARBA00012707"/>
    </source>
</evidence>
<dbReference type="UniPathway" id="UPA00340">
    <property type="reaction ID" value="UER00459"/>
</dbReference>
<evidence type="ECO:0000256" key="5">
    <source>
        <dbReference type="ARBA" id="ARBA00011643"/>
    </source>
</evidence>
<evidence type="ECO:0000256" key="4">
    <source>
        <dbReference type="ARBA" id="ARBA00009786"/>
    </source>
</evidence>
<evidence type="ECO:0000259" key="14">
    <source>
        <dbReference type="Pfam" id="PF07085"/>
    </source>
</evidence>
<evidence type="ECO:0000256" key="8">
    <source>
        <dbReference type="ARBA" id="ARBA00022490"/>
    </source>
</evidence>
<dbReference type="InterPro" id="IPR002505">
    <property type="entry name" value="PTA_PTB"/>
</dbReference>
<dbReference type="SUPFAM" id="SSF52540">
    <property type="entry name" value="P-loop containing nucleoside triphosphate hydrolases"/>
    <property type="match status" value="1"/>
</dbReference>
<dbReference type="STRING" id="1123491.SAMN02745782_00409"/>
<evidence type="ECO:0000259" key="13">
    <source>
        <dbReference type="Pfam" id="PF01515"/>
    </source>
</evidence>
<dbReference type="AlphaFoldDB" id="A0A1T4L044"/>
<protein>
    <recommendedName>
        <fullName evidence="7 12">Phosphate acetyltransferase</fullName>
        <ecNumber evidence="6 12">2.3.1.8</ecNumber>
    </recommendedName>
    <alternativeName>
        <fullName evidence="11 12">Phosphotransacetylase</fullName>
    </alternativeName>
</protein>
<dbReference type="Gene3D" id="3.40.50.300">
    <property type="entry name" value="P-loop containing nucleotide triphosphate hydrolases"/>
    <property type="match status" value="1"/>
</dbReference>
<dbReference type="OrthoDB" id="9808984at2"/>
<dbReference type="Gene3D" id="3.40.50.10950">
    <property type="match status" value="1"/>
</dbReference>
<dbReference type="Pfam" id="PF01515">
    <property type="entry name" value="PTA_PTB"/>
    <property type="match status" value="1"/>
</dbReference>
<dbReference type="NCBIfam" id="NF007233">
    <property type="entry name" value="PRK09653.1"/>
    <property type="match status" value="1"/>
</dbReference>
<comment type="similarity">
    <text evidence="3 12">In the C-terminal section; belongs to the phosphate acetyltransferase and butyryltransferase family.</text>
</comment>
<dbReference type="InterPro" id="IPR050500">
    <property type="entry name" value="Phos_Acetyltrans/Butyryltrans"/>
</dbReference>
<dbReference type="InterPro" id="IPR042113">
    <property type="entry name" value="P_AcTrfase_dom1"/>
</dbReference>
<dbReference type="Pfam" id="PF07085">
    <property type="entry name" value="DRTGG"/>
    <property type="match status" value="1"/>
</dbReference>
<dbReference type="FunFam" id="3.40.1390.20:FF:000001">
    <property type="entry name" value="Phosphate acetyltransferase"/>
    <property type="match status" value="1"/>
</dbReference>
<dbReference type="RefSeq" id="WP_078924822.1">
    <property type="nucleotide sequence ID" value="NZ_FUXB01000002.1"/>
</dbReference>
<dbReference type="NCBIfam" id="TIGR00651">
    <property type="entry name" value="pta"/>
    <property type="match status" value="1"/>
</dbReference>
<dbReference type="CDD" id="cd03109">
    <property type="entry name" value="DTBS"/>
    <property type="match status" value="1"/>
</dbReference>
<evidence type="ECO:0000256" key="2">
    <source>
        <dbReference type="ARBA" id="ARBA00004989"/>
    </source>
</evidence>
<reference evidence="16" key="1">
    <citation type="submission" date="2017-02" db="EMBL/GenBank/DDBJ databases">
        <authorList>
            <person name="Varghese N."/>
            <person name="Submissions S."/>
        </authorList>
    </citation>
    <scope>NUCLEOTIDE SEQUENCE [LARGE SCALE GENOMIC DNA]</scope>
    <source>
        <strain evidence="16">DSM 19608</strain>
    </source>
</reference>
<feature type="domain" description="Phosphate acetyl/butaryl transferase" evidence="13">
    <location>
        <begin position="391"/>
        <end position="706"/>
    </location>
</feature>
<comment type="subcellular location">
    <subcellularLocation>
        <location evidence="1 12">Cytoplasm</location>
    </subcellularLocation>
</comment>
<dbReference type="EMBL" id="FUXB01000002">
    <property type="protein sequence ID" value="SJZ48075.1"/>
    <property type="molecule type" value="Genomic_DNA"/>
</dbReference>
<dbReference type="InterPro" id="IPR010766">
    <property type="entry name" value="DRTGG"/>
</dbReference>
<dbReference type="NCBIfam" id="NF004167">
    <property type="entry name" value="PRK05632.1"/>
    <property type="match status" value="1"/>
</dbReference>
<evidence type="ECO:0000256" key="7">
    <source>
        <dbReference type="ARBA" id="ARBA00021528"/>
    </source>
</evidence>
<keyword evidence="10 12" id="KW-0012">Acyltransferase</keyword>
<dbReference type="EC" id="2.3.1.8" evidence="6 12"/>
<dbReference type="InterPro" id="IPR027417">
    <property type="entry name" value="P-loop_NTPase"/>
</dbReference>
<comment type="similarity">
    <text evidence="4 12">In the N-terminal section; belongs to the CobB/CobQ family.</text>
</comment>
<evidence type="ECO:0000256" key="11">
    <source>
        <dbReference type="ARBA" id="ARBA00031108"/>
    </source>
</evidence>
<dbReference type="FunFam" id="3.40.50.10750:FF:000001">
    <property type="entry name" value="Phosphate acetyltransferase"/>
    <property type="match status" value="1"/>
</dbReference>
<keyword evidence="9 12" id="KW-0808">Transferase</keyword>
<sequence>MSRTIMLVPISAGVGLTSVSMGLLRAMERKGVSVSFYKPISQPRSGGDQPDLTSSIISHNSDMKIGEPMPMSTAEALIGGEKMDVLLETVVERYNQIIVDSDVTLVEGLVPTRKHPFANQVNAEIAKTLGAEIVFVATPGTNNPTQLKERIEVACSNFGGTKNKNISGVVINKLNAPVDDAGRTRPDLSEIFDDADSAKQANLEVMQIFNSSPIRVLGCVPWNVDLIATRAIDMAKHLKAEVINEGDINTRRIKSITFCARSIPHMIEHFKPGSLLVTSADRPDVIVAAALAAMNGVEIGAVLLTGGYDMPNEIVNLCKPAFDTGLPIFKAQGNTWQTSLNLQSFSLEVPADDKERIEFVSEHVASHIDGPWIDSLTEGTQATRRLSPPAFRYQLTEFARRANKRIVLPEGDEPRTVKAAAICAERGIARCVLLGNPDEIKRVAALQGVELGAGVEIIDADAVRENYVARLVELRGAKGMTEVVAREKLEDSVFLGTMMLEADEVDGLVSGAVHTTANTIVPPFQIIKTAPNASIVSSVFFMLLPDQVLVYGDCAINPDPTAEQLAEIAIQSADSAAAFGIEPRVAMISYSTGTSGKGADVDKVREATRIAQEKRPDLIIDGPLQYDAAIMENVAASKAPDSPVAGKATVFVFPDLNTGNTTYKAVQRSADLVSIGPMLQGMRKPVNDLSRGALVDDIVYTIALTAIQADQDQK</sequence>
<dbReference type="SUPFAM" id="SSF75138">
    <property type="entry name" value="HprK N-terminal domain-like"/>
    <property type="match status" value="1"/>
</dbReference>
<evidence type="ECO:0000256" key="12">
    <source>
        <dbReference type="PIRNR" id="PIRNR006107"/>
    </source>
</evidence>
<comment type="domain">
    <text evidence="12">The N-terminal region seems to be important for proper quaternary structure. The C-terminal region contains the substrate-binding site.</text>
</comment>
<proteinExistence type="inferred from homology"/>
<dbReference type="Gene3D" id="3.40.50.10750">
    <property type="entry name" value="Isocitrate/Isopropylmalate dehydrogenase-like"/>
    <property type="match status" value="1"/>
</dbReference>
<dbReference type="Pfam" id="PF13500">
    <property type="entry name" value="AAA_26"/>
    <property type="match status" value="1"/>
</dbReference>
<evidence type="ECO:0000256" key="3">
    <source>
        <dbReference type="ARBA" id="ARBA00008756"/>
    </source>
</evidence>
<organism evidence="15 16">
    <name type="scientific">Vibrio cincinnatiensis DSM 19608</name>
    <dbReference type="NCBI Taxonomy" id="1123491"/>
    <lineage>
        <taxon>Bacteria</taxon>
        <taxon>Pseudomonadati</taxon>
        <taxon>Pseudomonadota</taxon>
        <taxon>Gammaproteobacteria</taxon>
        <taxon>Vibrionales</taxon>
        <taxon>Vibrionaceae</taxon>
        <taxon>Vibrio</taxon>
    </lineage>
</organism>
<dbReference type="InterPro" id="IPR028979">
    <property type="entry name" value="Ser_kin/Pase_Hpr-like_N_sf"/>
</dbReference>
<feature type="domain" description="DRTGG" evidence="14">
    <location>
        <begin position="233"/>
        <end position="344"/>
    </location>
</feature>
<dbReference type="InterPro" id="IPR016475">
    <property type="entry name" value="P-Actrans_bac"/>
</dbReference>
<dbReference type="InterPro" id="IPR004614">
    <property type="entry name" value="P_AcTrfase"/>
</dbReference>
<keyword evidence="16" id="KW-1185">Reference proteome</keyword>
<dbReference type="GO" id="GO:0005737">
    <property type="term" value="C:cytoplasm"/>
    <property type="evidence" value="ECO:0007669"/>
    <property type="project" value="UniProtKB-SubCell"/>
</dbReference>
<comment type="subunit">
    <text evidence="5">Homohexamer.</text>
</comment>
<keyword evidence="8 12" id="KW-0963">Cytoplasm</keyword>
<dbReference type="Proteomes" id="UP000190834">
    <property type="component" value="Unassembled WGS sequence"/>
</dbReference>
<name>A0A1T4L044_VIBCI</name>
<dbReference type="Gene3D" id="3.40.1390.20">
    <property type="entry name" value="HprK N-terminal domain-like"/>
    <property type="match status" value="1"/>
</dbReference>
<dbReference type="PANTHER" id="PTHR43356">
    <property type="entry name" value="PHOSPHATE ACETYLTRANSFERASE"/>
    <property type="match status" value="1"/>
</dbReference>
<dbReference type="GeneID" id="70583374"/>
<evidence type="ECO:0000313" key="15">
    <source>
        <dbReference type="EMBL" id="SJZ48075.1"/>
    </source>
</evidence>
<dbReference type="InterPro" id="IPR042112">
    <property type="entry name" value="P_AcTrfase_dom2"/>
</dbReference>
<evidence type="ECO:0000313" key="16">
    <source>
        <dbReference type="Proteomes" id="UP000190834"/>
    </source>
</evidence>
<dbReference type="PANTHER" id="PTHR43356:SF3">
    <property type="entry name" value="PHOSPHATE ACETYLTRANSFERASE"/>
    <property type="match status" value="1"/>
</dbReference>
<evidence type="ECO:0000256" key="1">
    <source>
        <dbReference type="ARBA" id="ARBA00004496"/>
    </source>
</evidence>
<accession>A0A1T4L044</accession>
<dbReference type="SUPFAM" id="SSF53659">
    <property type="entry name" value="Isocitrate/Isopropylmalate dehydrogenase-like"/>
    <property type="match status" value="1"/>
</dbReference>
<dbReference type="PIRSF" id="PIRSF006107">
    <property type="entry name" value="PhpActrans_proteobac"/>
    <property type="match status" value="1"/>
</dbReference>
<dbReference type="GO" id="GO:0006085">
    <property type="term" value="P:acetyl-CoA biosynthetic process"/>
    <property type="evidence" value="ECO:0007669"/>
    <property type="project" value="UniProtKB-UniPathway"/>
</dbReference>
<dbReference type="GO" id="GO:0008959">
    <property type="term" value="F:phosphate acetyltransferase activity"/>
    <property type="evidence" value="ECO:0007669"/>
    <property type="project" value="UniProtKB-EC"/>
</dbReference>
<comment type="pathway">
    <text evidence="2 12">Metabolic intermediate biosynthesis; acetyl-CoA biosynthesis; acetyl-CoA from acetate: step 2/2.</text>
</comment>
<evidence type="ECO:0000256" key="10">
    <source>
        <dbReference type="ARBA" id="ARBA00023315"/>
    </source>
</evidence>
<evidence type="ECO:0000256" key="9">
    <source>
        <dbReference type="ARBA" id="ARBA00022679"/>
    </source>
</evidence>
<gene>
    <name evidence="15" type="ORF">SAMN02745782_00409</name>
</gene>